<dbReference type="SUPFAM" id="SSF53850">
    <property type="entry name" value="Periplasmic binding protein-like II"/>
    <property type="match status" value="1"/>
</dbReference>
<accession>A0A0F8W845</accession>
<feature type="non-terminal residue" evidence="1">
    <location>
        <position position="1"/>
    </location>
</feature>
<protein>
    <recommendedName>
        <fullName evidence="2">LysR family transcriptional regulator</fullName>
    </recommendedName>
</protein>
<evidence type="ECO:0000313" key="1">
    <source>
        <dbReference type="EMBL" id="KKK52803.1"/>
    </source>
</evidence>
<sequence length="110" mass="12124">LVPYSRTSDLNVIIDTFVAERLDPPRRIIGTDAYMVGMNLMLNNDFLIMTAPGLIGGQFGGSTGLLDVLDINRPTVRRHAHLIYSAERPMSPAAAVLLQEVRDACEELEL</sequence>
<organism evidence="1">
    <name type="scientific">marine sediment metagenome</name>
    <dbReference type="NCBI Taxonomy" id="412755"/>
    <lineage>
        <taxon>unclassified sequences</taxon>
        <taxon>metagenomes</taxon>
        <taxon>ecological metagenomes</taxon>
    </lineage>
</organism>
<proteinExistence type="predicted"/>
<gene>
    <name evidence="1" type="ORF">LCGC14_3101250</name>
</gene>
<reference evidence="1" key="1">
    <citation type="journal article" date="2015" name="Nature">
        <title>Complex archaea that bridge the gap between prokaryotes and eukaryotes.</title>
        <authorList>
            <person name="Spang A."/>
            <person name="Saw J.H."/>
            <person name="Jorgensen S.L."/>
            <person name="Zaremba-Niedzwiedzka K."/>
            <person name="Martijn J."/>
            <person name="Lind A.E."/>
            <person name="van Eijk R."/>
            <person name="Schleper C."/>
            <person name="Guy L."/>
            <person name="Ettema T.J."/>
        </authorList>
    </citation>
    <scope>NUCLEOTIDE SEQUENCE</scope>
</reference>
<name>A0A0F8W845_9ZZZZ</name>
<dbReference type="EMBL" id="LAZR01066834">
    <property type="protein sequence ID" value="KKK52803.1"/>
    <property type="molecule type" value="Genomic_DNA"/>
</dbReference>
<comment type="caution">
    <text evidence="1">The sequence shown here is derived from an EMBL/GenBank/DDBJ whole genome shotgun (WGS) entry which is preliminary data.</text>
</comment>
<evidence type="ECO:0008006" key="2">
    <source>
        <dbReference type="Google" id="ProtNLM"/>
    </source>
</evidence>
<dbReference type="AlphaFoldDB" id="A0A0F8W845"/>